<dbReference type="EMBL" id="JAGGNH010000008">
    <property type="protein sequence ID" value="KAJ0964627.1"/>
    <property type="molecule type" value="Genomic_DNA"/>
</dbReference>
<protein>
    <submittedName>
        <fullName evidence="1">Uncharacterized protein</fullName>
    </submittedName>
</protein>
<gene>
    <name evidence="1" type="ORF">J5N97_025765</name>
</gene>
<evidence type="ECO:0000313" key="1">
    <source>
        <dbReference type="EMBL" id="KAJ0964627.1"/>
    </source>
</evidence>
<comment type="caution">
    <text evidence="1">The sequence shown here is derived from an EMBL/GenBank/DDBJ whole genome shotgun (WGS) entry which is preliminary data.</text>
</comment>
<reference evidence="1" key="2">
    <citation type="journal article" date="2022" name="Hortic Res">
        <title>The genome of Dioscorea zingiberensis sheds light on the biosynthesis, origin and evolution of the medicinally important diosgenin saponins.</title>
        <authorList>
            <person name="Li Y."/>
            <person name="Tan C."/>
            <person name="Li Z."/>
            <person name="Guo J."/>
            <person name="Li S."/>
            <person name="Chen X."/>
            <person name="Wang C."/>
            <person name="Dai X."/>
            <person name="Yang H."/>
            <person name="Song W."/>
            <person name="Hou L."/>
            <person name="Xu J."/>
            <person name="Tong Z."/>
            <person name="Xu A."/>
            <person name="Yuan X."/>
            <person name="Wang W."/>
            <person name="Yang Q."/>
            <person name="Chen L."/>
            <person name="Sun Z."/>
            <person name="Wang K."/>
            <person name="Pan B."/>
            <person name="Chen J."/>
            <person name="Bao Y."/>
            <person name="Liu F."/>
            <person name="Qi X."/>
            <person name="Gang D.R."/>
            <person name="Wen J."/>
            <person name="Li J."/>
        </authorList>
    </citation>
    <scope>NUCLEOTIDE SEQUENCE</scope>
    <source>
        <strain evidence="1">Dzin_1.0</strain>
    </source>
</reference>
<proteinExistence type="predicted"/>
<organism evidence="1 2">
    <name type="scientific">Dioscorea zingiberensis</name>
    <dbReference type="NCBI Taxonomy" id="325984"/>
    <lineage>
        <taxon>Eukaryota</taxon>
        <taxon>Viridiplantae</taxon>
        <taxon>Streptophyta</taxon>
        <taxon>Embryophyta</taxon>
        <taxon>Tracheophyta</taxon>
        <taxon>Spermatophyta</taxon>
        <taxon>Magnoliopsida</taxon>
        <taxon>Liliopsida</taxon>
        <taxon>Dioscoreales</taxon>
        <taxon>Dioscoreaceae</taxon>
        <taxon>Dioscorea</taxon>
    </lineage>
</organism>
<dbReference type="AlphaFoldDB" id="A0A9D5C0W2"/>
<reference evidence="1" key="1">
    <citation type="submission" date="2021-03" db="EMBL/GenBank/DDBJ databases">
        <authorList>
            <person name="Li Z."/>
            <person name="Yang C."/>
        </authorList>
    </citation>
    <scope>NUCLEOTIDE SEQUENCE</scope>
    <source>
        <strain evidence="1">Dzin_1.0</strain>
        <tissue evidence="1">Leaf</tissue>
    </source>
</reference>
<accession>A0A9D5C0W2</accession>
<name>A0A9D5C0W2_9LILI</name>
<keyword evidence="2" id="KW-1185">Reference proteome</keyword>
<evidence type="ECO:0000313" key="2">
    <source>
        <dbReference type="Proteomes" id="UP001085076"/>
    </source>
</evidence>
<sequence length="207" mass="21756">MGNSVLGRFGMSVDNFKAVKDPNTGSEISPAITGGGRETQATSGSLLLLFLEATLLAQPPRTSWLSELWPGFSDALNNGLVILSVPSVKPSGAATDGGGGRVEAGERGVELEGCRKFNWLTDDPSYWVRASVPQARLSGDIGGESDGGISAASVRVEVGGMRRRGSSGKTSIEGKVTKGRSVVKSQTGVPRAWYLRDWGSTRSCLRV</sequence>
<dbReference type="Proteomes" id="UP001085076">
    <property type="component" value="Miscellaneous, Linkage group lg08"/>
</dbReference>